<dbReference type="Proteomes" id="UP000281553">
    <property type="component" value="Unassembled WGS sequence"/>
</dbReference>
<sequence length="67" mass="7609">MHYRKRLPTGHEFNFATARIITYAGDKTGRELIEARALDDNEVNRCIELAPTQIALRRHLWTDGAGG</sequence>
<dbReference type="AlphaFoldDB" id="A0A3P7NM33"/>
<organism evidence="1 2">
    <name type="scientific">Dibothriocephalus latus</name>
    <name type="common">Fish tapeworm</name>
    <name type="synonym">Diphyllobothrium latum</name>
    <dbReference type="NCBI Taxonomy" id="60516"/>
    <lineage>
        <taxon>Eukaryota</taxon>
        <taxon>Metazoa</taxon>
        <taxon>Spiralia</taxon>
        <taxon>Lophotrochozoa</taxon>
        <taxon>Platyhelminthes</taxon>
        <taxon>Cestoda</taxon>
        <taxon>Eucestoda</taxon>
        <taxon>Diphyllobothriidea</taxon>
        <taxon>Diphyllobothriidae</taxon>
        <taxon>Dibothriocephalus</taxon>
    </lineage>
</organism>
<proteinExistence type="predicted"/>
<reference evidence="1 2" key="1">
    <citation type="submission" date="2018-11" db="EMBL/GenBank/DDBJ databases">
        <authorList>
            <consortium name="Pathogen Informatics"/>
        </authorList>
    </citation>
    <scope>NUCLEOTIDE SEQUENCE [LARGE SCALE GENOMIC DNA]</scope>
</reference>
<name>A0A3P7NM33_DIBLA</name>
<evidence type="ECO:0000313" key="2">
    <source>
        <dbReference type="Proteomes" id="UP000281553"/>
    </source>
</evidence>
<keyword evidence="2" id="KW-1185">Reference proteome</keyword>
<protein>
    <submittedName>
        <fullName evidence="1">Uncharacterized protein</fullName>
    </submittedName>
</protein>
<gene>
    <name evidence="1" type="ORF">DILT_LOCUS6200</name>
</gene>
<evidence type="ECO:0000313" key="1">
    <source>
        <dbReference type="EMBL" id="VDN10369.1"/>
    </source>
</evidence>
<accession>A0A3P7NM33</accession>
<dbReference type="EMBL" id="UYRU01049007">
    <property type="protein sequence ID" value="VDN10369.1"/>
    <property type="molecule type" value="Genomic_DNA"/>
</dbReference>